<sequence length="394" mass="40218">MSESQTPLSTSGPDGAGKATDDAPAKATAAANAPSAQATGGRSFLPKSTLLRHLTVVLLAVVGAVILLEITDPFTNSQLATLSYYAIAAGGLTVLTGLNGQISLGHGALMAVGAYTTALFLQAEEPIALPLILLVATVTATVVGALVGVAAARLHGPYLAGATLALAVGLPGLAIYFHDTLGGEQGIRVRAPRPPESFETFIGWVSGNSATGTKWLAYVGAICLILTYFLLANLVRSRIGRTWRAVRDQEVAAELAGINLGAWRVLAFIVSAAAAGLAGGVLALVVRLAAPSGFTLVLSLALLTAIVLGGLGSLLGALLGSALLVFLPPFVTNLGTDFGLNNTEAAQLAPFVYGVVLIVAMIFAPAGFVGTIRLRWLTYRAKQRAAAARASSGR</sequence>
<dbReference type="Proteomes" id="UP000319865">
    <property type="component" value="Unassembled WGS sequence"/>
</dbReference>
<evidence type="ECO:0000313" key="9">
    <source>
        <dbReference type="Proteomes" id="UP000319865"/>
    </source>
</evidence>
<feature type="transmembrane region" description="Helical" evidence="7">
    <location>
        <begin position="265"/>
        <end position="286"/>
    </location>
</feature>
<dbReference type="InterPro" id="IPR001851">
    <property type="entry name" value="ABC_transp_permease"/>
</dbReference>
<dbReference type="OrthoDB" id="9814461at2"/>
<dbReference type="GO" id="GO:0005886">
    <property type="term" value="C:plasma membrane"/>
    <property type="evidence" value="ECO:0007669"/>
    <property type="project" value="UniProtKB-SubCell"/>
</dbReference>
<keyword evidence="9" id="KW-1185">Reference proteome</keyword>
<feature type="compositionally biased region" description="Polar residues" evidence="6">
    <location>
        <begin position="1"/>
        <end position="11"/>
    </location>
</feature>
<comment type="caution">
    <text evidence="8">The sequence shown here is derived from an EMBL/GenBank/DDBJ whole genome shotgun (WGS) entry which is preliminary data.</text>
</comment>
<reference evidence="8 9" key="1">
    <citation type="submission" date="2019-06" db="EMBL/GenBank/DDBJ databases">
        <title>Sequencing the genomes of 1000 actinobacteria strains.</title>
        <authorList>
            <person name="Klenk H.-P."/>
        </authorList>
    </citation>
    <scope>NUCLEOTIDE SEQUENCE [LARGE SCALE GENOMIC DNA]</scope>
    <source>
        <strain evidence="8 9">DSM 46837</strain>
    </source>
</reference>
<name>A0A543P1L3_9ACTN</name>
<dbReference type="InterPro" id="IPR043428">
    <property type="entry name" value="LivM-like"/>
</dbReference>
<dbReference type="EMBL" id="VFQE01000002">
    <property type="protein sequence ID" value="TQN37860.1"/>
    <property type="molecule type" value="Genomic_DNA"/>
</dbReference>
<evidence type="ECO:0000256" key="5">
    <source>
        <dbReference type="ARBA" id="ARBA00023136"/>
    </source>
</evidence>
<dbReference type="CDD" id="cd06581">
    <property type="entry name" value="TM_PBP1_LivM_like"/>
    <property type="match status" value="1"/>
</dbReference>
<evidence type="ECO:0000256" key="7">
    <source>
        <dbReference type="SAM" id="Phobius"/>
    </source>
</evidence>
<protein>
    <submittedName>
        <fullName evidence="8">Branched-chain amino acid transport system permease protein</fullName>
    </submittedName>
</protein>
<organism evidence="8 9">
    <name type="scientific">Blastococcus colisei</name>
    <dbReference type="NCBI Taxonomy" id="1564162"/>
    <lineage>
        <taxon>Bacteria</taxon>
        <taxon>Bacillati</taxon>
        <taxon>Actinomycetota</taxon>
        <taxon>Actinomycetes</taxon>
        <taxon>Geodermatophilales</taxon>
        <taxon>Geodermatophilaceae</taxon>
        <taxon>Blastococcus</taxon>
    </lineage>
</organism>
<evidence type="ECO:0000256" key="2">
    <source>
        <dbReference type="ARBA" id="ARBA00022475"/>
    </source>
</evidence>
<keyword evidence="2" id="KW-1003">Cell membrane</keyword>
<evidence type="ECO:0000256" key="1">
    <source>
        <dbReference type="ARBA" id="ARBA00004651"/>
    </source>
</evidence>
<feature type="transmembrane region" description="Helical" evidence="7">
    <location>
        <begin position="50"/>
        <end position="70"/>
    </location>
</feature>
<dbReference type="RefSeq" id="WP_142027765.1">
    <property type="nucleotide sequence ID" value="NZ_VFQE01000002.1"/>
</dbReference>
<feature type="transmembrane region" description="Helical" evidence="7">
    <location>
        <begin position="158"/>
        <end position="178"/>
    </location>
</feature>
<dbReference type="Pfam" id="PF02653">
    <property type="entry name" value="BPD_transp_2"/>
    <property type="match status" value="1"/>
</dbReference>
<feature type="transmembrane region" description="Helical" evidence="7">
    <location>
        <begin position="82"/>
        <end position="98"/>
    </location>
</feature>
<comment type="subcellular location">
    <subcellularLocation>
        <location evidence="1">Cell membrane</location>
        <topology evidence="1">Multi-pass membrane protein</topology>
    </subcellularLocation>
</comment>
<feature type="transmembrane region" description="Helical" evidence="7">
    <location>
        <begin position="298"/>
        <end position="331"/>
    </location>
</feature>
<dbReference type="PANTHER" id="PTHR30482:SF20">
    <property type="entry name" value="HIGH-AFFINITY BRANCHED-CHAIN AMINO ACID TRANSPORT SYSTEM PERMEASE PROTEIN LIVM"/>
    <property type="match status" value="1"/>
</dbReference>
<dbReference type="PANTHER" id="PTHR30482">
    <property type="entry name" value="HIGH-AFFINITY BRANCHED-CHAIN AMINO ACID TRANSPORT SYSTEM PERMEASE"/>
    <property type="match status" value="1"/>
</dbReference>
<evidence type="ECO:0000313" key="8">
    <source>
        <dbReference type="EMBL" id="TQN37860.1"/>
    </source>
</evidence>
<feature type="transmembrane region" description="Helical" evidence="7">
    <location>
        <begin position="351"/>
        <end position="374"/>
    </location>
</feature>
<proteinExistence type="predicted"/>
<feature type="transmembrane region" description="Helical" evidence="7">
    <location>
        <begin position="128"/>
        <end position="152"/>
    </location>
</feature>
<evidence type="ECO:0000256" key="6">
    <source>
        <dbReference type="SAM" id="MobiDB-lite"/>
    </source>
</evidence>
<feature type="compositionally biased region" description="Low complexity" evidence="6">
    <location>
        <begin position="25"/>
        <end position="40"/>
    </location>
</feature>
<keyword evidence="3 7" id="KW-0812">Transmembrane</keyword>
<evidence type="ECO:0000256" key="4">
    <source>
        <dbReference type="ARBA" id="ARBA00022989"/>
    </source>
</evidence>
<keyword evidence="5 7" id="KW-0472">Membrane</keyword>
<dbReference type="GO" id="GO:0015658">
    <property type="term" value="F:branched-chain amino acid transmembrane transporter activity"/>
    <property type="evidence" value="ECO:0007669"/>
    <property type="project" value="InterPro"/>
</dbReference>
<evidence type="ECO:0000256" key="3">
    <source>
        <dbReference type="ARBA" id="ARBA00022692"/>
    </source>
</evidence>
<feature type="region of interest" description="Disordered" evidence="6">
    <location>
        <begin position="1"/>
        <end position="40"/>
    </location>
</feature>
<accession>A0A543P1L3</accession>
<gene>
    <name evidence="8" type="ORF">FHU33_4530</name>
</gene>
<dbReference type="AlphaFoldDB" id="A0A543P1L3"/>
<feature type="transmembrane region" description="Helical" evidence="7">
    <location>
        <begin position="215"/>
        <end position="235"/>
    </location>
</feature>
<keyword evidence="4 7" id="KW-1133">Transmembrane helix</keyword>